<reference evidence="6" key="1">
    <citation type="submission" date="2016-10" db="EMBL/GenBank/DDBJ databases">
        <authorList>
            <person name="Varghese N."/>
            <person name="Submissions S."/>
        </authorList>
    </citation>
    <scope>NUCLEOTIDE SEQUENCE [LARGE SCALE GENOMIC DNA]</scope>
    <source>
        <strain evidence="6">DSM 17038</strain>
    </source>
</reference>
<evidence type="ECO:0000313" key="5">
    <source>
        <dbReference type="EMBL" id="SFG88653.1"/>
    </source>
</evidence>
<proteinExistence type="inferred from homology"/>
<dbReference type="PANTHER" id="PTHR36852">
    <property type="entry name" value="PROTEIN GVPL 2"/>
    <property type="match status" value="1"/>
</dbReference>
<evidence type="ECO:0000256" key="1">
    <source>
        <dbReference type="ARBA" id="ARBA00022987"/>
    </source>
</evidence>
<dbReference type="STRING" id="341036.SAMN05660649_03019"/>
<dbReference type="RefSeq" id="WP_092472204.1">
    <property type="nucleotide sequence ID" value="NZ_FOOX01000011.1"/>
</dbReference>
<feature type="compositionally biased region" description="Basic and acidic residues" evidence="4">
    <location>
        <begin position="78"/>
        <end position="95"/>
    </location>
</feature>
<protein>
    <submittedName>
        <fullName evidence="5">Gas vesicle synthesis protein GvpL/GvpF</fullName>
    </submittedName>
</protein>
<feature type="compositionally biased region" description="Polar residues" evidence="4">
    <location>
        <begin position="66"/>
        <end position="77"/>
    </location>
</feature>
<evidence type="ECO:0000256" key="2">
    <source>
        <dbReference type="ARBA" id="ARBA00035108"/>
    </source>
</evidence>
<dbReference type="Proteomes" id="UP000199337">
    <property type="component" value="Unassembled WGS sequence"/>
</dbReference>
<evidence type="ECO:0000256" key="4">
    <source>
        <dbReference type="SAM" id="MobiDB-lite"/>
    </source>
</evidence>
<dbReference type="EMBL" id="FOOX01000011">
    <property type="protein sequence ID" value="SFG88653.1"/>
    <property type="molecule type" value="Genomic_DNA"/>
</dbReference>
<dbReference type="AlphaFoldDB" id="A0A1I2VHT6"/>
<comment type="subcellular location">
    <subcellularLocation>
        <location evidence="2">Gas vesicle</location>
    </subcellularLocation>
</comment>
<accession>A0A1I2VHT6</accession>
<feature type="region of interest" description="Disordered" evidence="4">
    <location>
        <begin position="66"/>
        <end position="95"/>
    </location>
</feature>
<dbReference type="PANTHER" id="PTHR36852:SF1">
    <property type="entry name" value="PROTEIN GVPL 2"/>
    <property type="match status" value="1"/>
</dbReference>
<dbReference type="OrthoDB" id="146444at2"/>
<evidence type="ECO:0000313" key="6">
    <source>
        <dbReference type="Proteomes" id="UP000199337"/>
    </source>
</evidence>
<keyword evidence="1" id="KW-0304">Gas vesicle</keyword>
<organism evidence="5 6">
    <name type="scientific">Desulfotruncus arcticus DSM 17038</name>
    <dbReference type="NCBI Taxonomy" id="1121424"/>
    <lineage>
        <taxon>Bacteria</taxon>
        <taxon>Bacillati</taxon>
        <taxon>Bacillota</taxon>
        <taxon>Clostridia</taxon>
        <taxon>Eubacteriales</taxon>
        <taxon>Desulfallaceae</taxon>
        <taxon>Desulfotruncus</taxon>
    </lineage>
</organism>
<dbReference type="Pfam" id="PF06386">
    <property type="entry name" value="GvpL_GvpF"/>
    <property type="match status" value="1"/>
</dbReference>
<sequence>MKQLNREEKELLKTIFFDRLNKEVAQIENSAWERAAAQCQDFLTNVFTELLLEHIFAANNKTINKLVPENNQDSPATDQEKKTETDHRLMESRPEKDRQAKSFIYLYCIAPLEAALMLKNEIVPGLPDGGSVRSVEYGNIAAIVSSVPVETYSEDVLEELVKNLDWLESRVTRHEEIIQYVAEHFPVIPMKFCTIFHTHERVRQLLSHKESDFNNMLASLKGKEEWGLKIYYQPAQLSRYVARNSALIQETKGMAEAKGAGAAYFIRKKMDDLLAEEMENTATQIAGYVNTELAPYVAEGKINRLLGSEITGRLETMALNAVYLVGQSEINDFKQRVVDLSEKYQNLGFDFALTGPWPPYNFSSFSDLEGGGENEQLN</sequence>
<dbReference type="GO" id="GO:0031412">
    <property type="term" value="P:gas vesicle organization"/>
    <property type="evidence" value="ECO:0007669"/>
    <property type="project" value="InterPro"/>
</dbReference>
<dbReference type="InterPro" id="IPR009430">
    <property type="entry name" value="GvpL/GvpF"/>
</dbReference>
<name>A0A1I2VHT6_9FIRM</name>
<gene>
    <name evidence="5" type="ORF">SAMN05660649_03019</name>
</gene>
<dbReference type="GO" id="GO:0031411">
    <property type="term" value="C:gas vesicle"/>
    <property type="evidence" value="ECO:0007669"/>
    <property type="project" value="UniProtKB-SubCell"/>
</dbReference>
<evidence type="ECO:0000256" key="3">
    <source>
        <dbReference type="ARBA" id="ARBA00035643"/>
    </source>
</evidence>
<keyword evidence="6" id="KW-1185">Reference proteome</keyword>
<comment type="similarity">
    <text evidence="3">Belongs to the gas vesicle GvpF/GvpL family.</text>
</comment>